<dbReference type="GO" id="GO:0005741">
    <property type="term" value="C:mitochondrial outer membrane"/>
    <property type="evidence" value="ECO:0007669"/>
    <property type="project" value="UniProtKB-SubCell"/>
</dbReference>
<evidence type="ECO:0000256" key="17">
    <source>
        <dbReference type="ARBA" id="ARBA00023128"/>
    </source>
</evidence>
<dbReference type="InterPro" id="IPR001199">
    <property type="entry name" value="Cyt_B5-like_heme/steroid-bd"/>
</dbReference>
<dbReference type="RefSeq" id="XP_056544493.1">
    <property type="nucleotide sequence ID" value="XM_056685751.1"/>
</dbReference>
<keyword evidence="16" id="KW-0520">NAD</keyword>
<dbReference type="PROSITE" id="PS50255">
    <property type="entry name" value="CYTOCHROME_B5_2"/>
    <property type="match status" value="1"/>
</dbReference>
<feature type="binding site" evidence="25">
    <location>
        <position position="300"/>
    </location>
    <ligand>
        <name>FAD</name>
        <dbReference type="ChEBI" id="CHEBI:57692"/>
    </ligand>
</feature>
<evidence type="ECO:0000256" key="6">
    <source>
        <dbReference type="ARBA" id="ARBA00022617"/>
    </source>
</evidence>
<evidence type="ECO:0000256" key="7">
    <source>
        <dbReference type="ARBA" id="ARBA00022630"/>
    </source>
</evidence>
<comment type="catalytic activity">
    <reaction evidence="23">
        <text>2 Fe(III)-[cytochrome b5] + NADH = 2 Fe(II)-[cytochrome b5] + NAD(+) + H(+)</text>
        <dbReference type="Rhea" id="RHEA:46680"/>
        <dbReference type="Rhea" id="RHEA-COMP:10438"/>
        <dbReference type="Rhea" id="RHEA-COMP:10439"/>
        <dbReference type="ChEBI" id="CHEBI:15378"/>
        <dbReference type="ChEBI" id="CHEBI:29033"/>
        <dbReference type="ChEBI" id="CHEBI:29034"/>
        <dbReference type="ChEBI" id="CHEBI:57540"/>
        <dbReference type="ChEBI" id="CHEBI:57945"/>
        <dbReference type="EC" id="1.6.2.2"/>
    </reaction>
</comment>
<accession>A0A9W9IAR7</accession>
<organism evidence="29 30">
    <name type="scientific">Penicillium canariense</name>
    <dbReference type="NCBI Taxonomy" id="189055"/>
    <lineage>
        <taxon>Eukaryota</taxon>
        <taxon>Fungi</taxon>
        <taxon>Dikarya</taxon>
        <taxon>Ascomycota</taxon>
        <taxon>Pezizomycotina</taxon>
        <taxon>Eurotiomycetes</taxon>
        <taxon>Eurotiomycetidae</taxon>
        <taxon>Eurotiales</taxon>
        <taxon>Aspergillaceae</taxon>
        <taxon>Penicillium</taxon>
    </lineage>
</organism>
<keyword evidence="8" id="KW-0808">Transferase</keyword>
<reference evidence="29" key="2">
    <citation type="journal article" date="2023" name="IMA Fungus">
        <title>Comparative genomic study of the Penicillium genus elucidates a diverse pangenome and 15 lateral gene transfer events.</title>
        <authorList>
            <person name="Petersen C."/>
            <person name="Sorensen T."/>
            <person name="Nielsen M.R."/>
            <person name="Sondergaard T.E."/>
            <person name="Sorensen J.L."/>
            <person name="Fitzpatrick D.A."/>
            <person name="Frisvad J.C."/>
            <person name="Nielsen K.L."/>
        </authorList>
    </citation>
    <scope>NUCLEOTIDE SEQUENCE</scope>
    <source>
        <strain evidence="29">IBT 26290</strain>
    </source>
</reference>
<dbReference type="InterPro" id="IPR036400">
    <property type="entry name" value="Cyt_B5-like_heme/steroid_sf"/>
</dbReference>
<dbReference type="GO" id="GO:0020037">
    <property type="term" value="F:heme binding"/>
    <property type="evidence" value="ECO:0007669"/>
    <property type="project" value="UniProtKB-UniRule"/>
</dbReference>
<dbReference type="InterPro" id="IPR017927">
    <property type="entry name" value="FAD-bd_FR_type"/>
</dbReference>
<comment type="catalytic activity">
    <reaction evidence="24">
        <text>2 Fe(3+)-[Dph3] + NADH = 2 Fe(2+)-[Dph3] + NAD(+) + H(+)</text>
        <dbReference type="Rhea" id="RHEA:71231"/>
        <dbReference type="Rhea" id="RHEA-COMP:18002"/>
        <dbReference type="Rhea" id="RHEA-COMP:18003"/>
        <dbReference type="ChEBI" id="CHEBI:15378"/>
        <dbReference type="ChEBI" id="CHEBI:29033"/>
        <dbReference type="ChEBI" id="CHEBI:29034"/>
        <dbReference type="ChEBI" id="CHEBI:57540"/>
        <dbReference type="ChEBI" id="CHEBI:57945"/>
        <dbReference type="ChEBI" id="CHEBI:83228"/>
    </reaction>
    <physiologicalReaction direction="left-to-right" evidence="24">
        <dbReference type="Rhea" id="RHEA:71232"/>
    </physiologicalReaction>
</comment>
<reference evidence="29" key="1">
    <citation type="submission" date="2022-11" db="EMBL/GenBank/DDBJ databases">
        <authorList>
            <person name="Petersen C."/>
        </authorList>
    </citation>
    <scope>NUCLEOTIDE SEQUENCE</scope>
    <source>
        <strain evidence="29">IBT 26290</strain>
    </source>
</reference>
<comment type="pathway">
    <text evidence="3">Protein modification; peptidyl-diphthamide biosynthesis.</text>
</comment>
<feature type="binding site" evidence="25">
    <location>
        <position position="293"/>
    </location>
    <ligand>
        <name>FAD</name>
        <dbReference type="ChEBI" id="CHEBI:57692"/>
    </ligand>
</feature>
<keyword evidence="6 26" id="KW-0349">Heme</keyword>
<comment type="caution">
    <text evidence="26">Lacks conserved residue(s) required for the propagation of feature annotation.</text>
</comment>
<comment type="function">
    <text evidence="19">NADH-dependent reductase for DPH3 and cytochrome b5. Required for the first step of diphthamide biosynthesis, a post-translational modification of histidine which occurs in elongation factor 2. DPH1 and DPH2 transfer a 3-amino-3-carboxypropyl (ACP) group from S-adenosyl-L-methionine (SAM) to a histidine residue, the reaction is assisted by a reduction system comprising DPH3 and a NADH-dependent reductase, predominantly CBR1. By reducing DPH3, also involved in the formation of the tRNA wobble base modification mcm5s 2U (5-methoxycarbonylmethyl-2-thiouridine), mediated by the elongator complex. The cytochrome b5/NADH cytochrome b5 reductase electron transfer system supports the catalytic activity of several sterol biosynthetic enzymes.</text>
</comment>
<evidence type="ECO:0000256" key="14">
    <source>
        <dbReference type="ARBA" id="ARBA00023002"/>
    </source>
</evidence>
<keyword evidence="13 26" id="KW-1133">Transmembrane helix</keyword>
<evidence type="ECO:0000256" key="5">
    <source>
        <dbReference type="ARBA" id="ARBA00012011"/>
    </source>
</evidence>
<dbReference type="InterPro" id="IPR008333">
    <property type="entry name" value="Cbr1-like_FAD-bd_dom"/>
</dbReference>
<feature type="binding site" evidence="25">
    <location>
        <position position="274"/>
    </location>
    <ligand>
        <name>FAD</name>
        <dbReference type="ChEBI" id="CHEBI:57692"/>
    </ligand>
</feature>
<dbReference type="FunFam" id="2.40.30.10:FF:000032">
    <property type="entry name" value="NADH-cytochrome b5 reductase"/>
    <property type="match status" value="1"/>
</dbReference>
<dbReference type="SMART" id="SM01117">
    <property type="entry name" value="Cyt-b5"/>
    <property type="match status" value="1"/>
</dbReference>
<feature type="domain" description="Cytochrome b5 heme-binding" evidence="27">
    <location>
        <begin position="9"/>
        <end position="85"/>
    </location>
</feature>
<keyword evidence="17" id="KW-0496">Mitochondrion</keyword>
<evidence type="ECO:0000256" key="18">
    <source>
        <dbReference type="ARBA" id="ARBA00023136"/>
    </source>
</evidence>
<keyword evidence="10 26" id="KW-0479">Metal-binding</keyword>
<dbReference type="InterPro" id="IPR017938">
    <property type="entry name" value="Riboflavin_synthase-like_b-brl"/>
</dbReference>
<comment type="subunit">
    <text evidence="20">Monomer. Component of the 2-(3-amino-3-carboxypropyl)histidine synthase complex composed of DPH1, DPH2, DPH3 and a NADH-dependent reductase, predominantly CBR1.</text>
</comment>
<evidence type="ECO:0000256" key="11">
    <source>
        <dbReference type="ARBA" id="ARBA00022787"/>
    </source>
</evidence>
<dbReference type="PROSITE" id="PS51384">
    <property type="entry name" value="FAD_FR"/>
    <property type="match status" value="1"/>
</dbReference>
<dbReference type="SUPFAM" id="SSF63380">
    <property type="entry name" value="Riboflavin synthase domain-like"/>
    <property type="match status" value="1"/>
</dbReference>
<dbReference type="Gene3D" id="2.40.30.10">
    <property type="entry name" value="Translation factors"/>
    <property type="match status" value="1"/>
</dbReference>
<dbReference type="GO" id="GO:0046872">
    <property type="term" value="F:metal ion binding"/>
    <property type="evidence" value="ECO:0007669"/>
    <property type="project" value="UniProtKB-UniRule"/>
</dbReference>
<comment type="subcellular location">
    <subcellularLocation>
        <location evidence="2">Mitochondrion outer membrane</location>
        <topology evidence="2">Single-pass membrane protein</topology>
    </subcellularLocation>
</comment>
<feature type="transmembrane region" description="Helical" evidence="26">
    <location>
        <begin position="126"/>
        <end position="148"/>
    </location>
</feature>
<dbReference type="SUPFAM" id="SSF52343">
    <property type="entry name" value="Ferredoxin reductase-like, C-terminal NADP-linked domain"/>
    <property type="match status" value="1"/>
</dbReference>
<dbReference type="PRINTS" id="PR00363">
    <property type="entry name" value="CYTOCHROMEB5"/>
</dbReference>
<dbReference type="Gene3D" id="3.10.120.10">
    <property type="entry name" value="Cytochrome b5-like heme/steroid binding domain"/>
    <property type="match status" value="1"/>
</dbReference>
<dbReference type="GO" id="GO:0090524">
    <property type="term" value="F:cytochrome-b5 reductase activity, acting on NADH"/>
    <property type="evidence" value="ECO:0007669"/>
    <property type="project" value="UniProtKB-EC"/>
</dbReference>
<dbReference type="Gene3D" id="3.40.50.80">
    <property type="entry name" value="Nucleotide-binding domain of ferredoxin-NADP reductase (FNR) module"/>
    <property type="match status" value="1"/>
</dbReference>
<keyword evidence="9 26" id="KW-0812">Transmembrane</keyword>
<comment type="similarity">
    <text evidence="4">Belongs to the flavoprotein pyridine nucleotide cytochrome reductase family.</text>
</comment>
<dbReference type="InterPro" id="IPR039261">
    <property type="entry name" value="FNR_nucleotide-bd"/>
</dbReference>
<evidence type="ECO:0000259" key="28">
    <source>
        <dbReference type="PROSITE" id="PS51384"/>
    </source>
</evidence>
<keyword evidence="11" id="KW-1000">Mitochondrion outer membrane</keyword>
<feature type="binding site" evidence="25">
    <location>
        <position position="301"/>
    </location>
    <ligand>
        <name>FAD</name>
        <dbReference type="ChEBI" id="CHEBI:57692"/>
    </ligand>
</feature>
<keyword evidence="12 25" id="KW-0274">FAD</keyword>
<dbReference type="GO" id="GO:0016740">
    <property type="term" value="F:transferase activity"/>
    <property type="evidence" value="ECO:0007669"/>
    <property type="project" value="UniProtKB-KW"/>
</dbReference>
<dbReference type="Pfam" id="PF00175">
    <property type="entry name" value="NAD_binding_1"/>
    <property type="match status" value="1"/>
</dbReference>
<evidence type="ECO:0000256" key="26">
    <source>
        <dbReference type="RuleBase" id="RU362121"/>
    </source>
</evidence>
<evidence type="ECO:0000256" key="24">
    <source>
        <dbReference type="ARBA" id="ARBA00049138"/>
    </source>
</evidence>
<comment type="caution">
    <text evidence="29">The sequence shown here is derived from an EMBL/GenBank/DDBJ whole genome shotgun (WGS) entry which is preliminary data.</text>
</comment>
<evidence type="ECO:0000256" key="20">
    <source>
        <dbReference type="ARBA" id="ARBA00038836"/>
    </source>
</evidence>
<dbReference type="Proteomes" id="UP001149163">
    <property type="component" value="Unassembled WGS sequence"/>
</dbReference>
<evidence type="ECO:0000256" key="12">
    <source>
        <dbReference type="ARBA" id="ARBA00022827"/>
    </source>
</evidence>
<comment type="cofactor">
    <cofactor evidence="1 25">
        <name>FAD</name>
        <dbReference type="ChEBI" id="CHEBI:57692"/>
    </cofactor>
</comment>
<evidence type="ECO:0000256" key="21">
    <source>
        <dbReference type="ARBA" id="ARBA00039438"/>
    </source>
</evidence>
<dbReference type="PRINTS" id="PR00371">
    <property type="entry name" value="FPNCR"/>
</dbReference>
<evidence type="ECO:0000256" key="19">
    <source>
        <dbReference type="ARBA" id="ARBA00037104"/>
    </source>
</evidence>
<evidence type="ECO:0000256" key="1">
    <source>
        <dbReference type="ARBA" id="ARBA00001974"/>
    </source>
</evidence>
<evidence type="ECO:0000256" key="22">
    <source>
        <dbReference type="ARBA" id="ARBA00041901"/>
    </source>
</evidence>
<dbReference type="PRINTS" id="PR00406">
    <property type="entry name" value="CYTB5RDTASE"/>
</dbReference>
<dbReference type="Pfam" id="PF00173">
    <property type="entry name" value="Cyt-b5"/>
    <property type="match status" value="1"/>
</dbReference>
<evidence type="ECO:0000313" key="29">
    <source>
        <dbReference type="EMBL" id="KAJ5168032.1"/>
    </source>
</evidence>
<dbReference type="InterPro" id="IPR001433">
    <property type="entry name" value="OxRdtase_FAD/NAD-bd"/>
</dbReference>
<dbReference type="GeneID" id="81424927"/>
<evidence type="ECO:0000256" key="9">
    <source>
        <dbReference type="ARBA" id="ARBA00022692"/>
    </source>
</evidence>
<evidence type="ECO:0000313" key="30">
    <source>
        <dbReference type="Proteomes" id="UP001149163"/>
    </source>
</evidence>
<dbReference type="SUPFAM" id="SSF55856">
    <property type="entry name" value="Cytochrome b5-like heme/steroid binding domain"/>
    <property type="match status" value="1"/>
</dbReference>
<evidence type="ECO:0000259" key="27">
    <source>
        <dbReference type="PROSITE" id="PS50255"/>
    </source>
</evidence>
<dbReference type="FunFam" id="3.10.120.10:FF:000002">
    <property type="entry name" value="Cytochrome b5 type B"/>
    <property type="match status" value="1"/>
</dbReference>
<comment type="similarity">
    <text evidence="26">Belongs to the cytochrome b5 family.</text>
</comment>
<feature type="transmembrane region" description="Helical" evidence="26">
    <location>
        <begin position="163"/>
        <end position="185"/>
    </location>
</feature>
<dbReference type="EMBL" id="JAPQKN010000002">
    <property type="protein sequence ID" value="KAJ5168032.1"/>
    <property type="molecule type" value="Genomic_DNA"/>
</dbReference>
<protein>
    <recommendedName>
        <fullName evidence="21">NADH-cytochrome b5 reductase 1</fullName>
        <ecNumber evidence="5">1.6.2.2</ecNumber>
    </recommendedName>
    <alternativeName>
        <fullName evidence="22">Microsomal cytochrome b reductase</fullName>
    </alternativeName>
</protein>
<dbReference type="PANTHER" id="PTHR19370">
    <property type="entry name" value="NADH-CYTOCHROME B5 REDUCTASE"/>
    <property type="match status" value="1"/>
</dbReference>
<keyword evidence="15 26" id="KW-0408">Iron</keyword>
<feature type="binding site" evidence="25">
    <location>
        <position position="276"/>
    </location>
    <ligand>
        <name>FAD</name>
        <dbReference type="ChEBI" id="CHEBI:57692"/>
    </ligand>
</feature>
<dbReference type="AlphaFoldDB" id="A0A9W9IAR7"/>
<keyword evidence="18 26" id="KW-0472">Membrane</keyword>
<dbReference type="PROSITE" id="PS00191">
    <property type="entry name" value="CYTOCHROME_B5_1"/>
    <property type="match status" value="1"/>
</dbReference>
<dbReference type="Pfam" id="PF00970">
    <property type="entry name" value="FAD_binding_6"/>
    <property type="match status" value="1"/>
</dbReference>
<keyword evidence="30" id="KW-1185">Reference proteome</keyword>
<dbReference type="FunFam" id="3.40.50.80:FF:000019">
    <property type="entry name" value="NADH-cytochrome b5 reductase"/>
    <property type="match status" value="1"/>
</dbReference>
<keyword evidence="7 25" id="KW-0285">Flavoprotein</keyword>
<evidence type="ECO:0000256" key="3">
    <source>
        <dbReference type="ARBA" id="ARBA00005156"/>
    </source>
</evidence>
<dbReference type="InterPro" id="IPR001709">
    <property type="entry name" value="Flavoprot_Pyr_Nucl_cyt_Rdtase"/>
</dbReference>
<evidence type="ECO:0000256" key="2">
    <source>
        <dbReference type="ARBA" id="ARBA00004572"/>
    </source>
</evidence>
<dbReference type="InterPro" id="IPR018506">
    <property type="entry name" value="Cyt_B5_heme-BS"/>
</dbReference>
<feature type="binding site" evidence="25">
    <location>
        <position position="291"/>
    </location>
    <ligand>
        <name>FAD</name>
        <dbReference type="ChEBI" id="CHEBI:57692"/>
    </ligand>
</feature>
<dbReference type="PANTHER" id="PTHR19370:SF178">
    <property type="entry name" value="CYTOCHROME-B5 REDUCTASE"/>
    <property type="match status" value="1"/>
</dbReference>
<proteinExistence type="inferred from homology"/>
<feature type="binding site" evidence="25">
    <location>
        <position position="342"/>
    </location>
    <ligand>
        <name>FAD</name>
        <dbReference type="ChEBI" id="CHEBI:57692"/>
    </ligand>
</feature>
<keyword evidence="14" id="KW-0560">Oxidoreductase</keyword>
<dbReference type="EC" id="1.6.2.2" evidence="5"/>
<evidence type="ECO:0000256" key="10">
    <source>
        <dbReference type="ARBA" id="ARBA00022723"/>
    </source>
</evidence>
<evidence type="ECO:0000256" key="4">
    <source>
        <dbReference type="ARBA" id="ARBA00006105"/>
    </source>
</evidence>
<name>A0A9W9IAR7_9EURO</name>
<evidence type="ECO:0000256" key="15">
    <source>
        <dbReference type="ARBA" id="ARBA00023004"/>
    </source>
</evidence>
<dbReference type="InterPro" id="IPR001834">
    <property type="entry name" value="CBR-like"/>
</dbReference>
<sequence>MSQNDTTDNEVITRGAVARHATKNDLWVILHNKVYNITPYLEEHPGGVAILVESAGQDTTEAFEDIGHSTDAREVLEKYLVGRLPDNERSETTTTGAADITLTPRETFAHKEDAASKKKAASKKQLQALASAISIGLFFITGIIFLGTRSSKGLFALDKAGGFWAGFCISSVASAFMAVAATFWFSSLFKGKKKLPFPAHIKAGPVIARRRAINSGFLNPREFKSFPLVEKHKISPDTFRFVFGLPEAGSILGLPTGQHVYIRHENDKGEMVSRSYTPVSSNRERGRMELVVKTYPNGFMSQYLANLAIGDKADFRGPGGKMKYTRYLTREMGMIAGGSGITPMFSIIKAVCTNEKDNTKLSVLFANRTEKDILLREELDDYARTFPHKFKIWYVLDSPPDGWQYGSGHINKQLIQERLPAQNGEESKILLCGPPGMQKAITNTLVELGFHRPTAVAHVTDEVFVF</sequence>
<evidence type="ECO:0000256" key="25">
    <source>
        <dbReference type="PIRSR" id="PIRSR601834-1"/>
    </source>
</evidence>
<feature type="domain" description="FAD-binding FR-type" evidence="28">
    <location>
        <begin position="221"/>
        <end position="325"/>
    </location>
</feature>
<evidence type="ECO:0000256" key="8">
    <source>
        <dbReference type="ARBA" id="ARBA00022679"/>
    </source>
</evidence>
<gene>
    <name evidence="29" type="ORF">N7482_003626</name>
</gene>
<dbReference type="CDD" id="cd06183">
    <property type="entry name" value="cyt_b5_reduct_like"/>
    <property type="match status" value="1"/>
</dbReference>
<evidence type="ECO:0000256" key="13">
    <source>
        <dbReference type="ARBA" id="ARBA00022989"/>
    </source>
</evidence>
<evidence type="ECO:0000256" key="23">
    <source>
        <dbReference type="ARBA" id="ARBA00047682"/>
    </source>
</evidence>
<evidence type="ECO:0000256" key="16">
    <source>
        <dbReference type="ARBA" id="ARBA00023027"/>
    </source>
</evidence>
<dbReference type="OrthoDB" id="260519at2759"/>
<dbReference type="GO" id="GO:0005783">
    <property type="term" value="C:endoplasmic reticulum"/>
    <property type="evidence" value="ECO:0007669"/>
    <property type="project" value="TreeGrafter"/>
</dbReference>